<dbReference type="Proteomes" id="UP001209737">
    <property type="component" value="Unassembled WGS sequence"/>
</dbReference>
<dbReference type="EMBL" id="JAMQPV010000001">
    <property type="protein sequence ID" value="MCW7462811.1"/>
    <property type="molecule type" value="Genomic_DNA"/>
</dbReference>
<sequence>MRKIEKVGEYTRTRQPLFTYKQTVADCFDLARLYWKDLLLFKANGVPLEDLSIREFYEYIKSIRYVKDPDRKEHVSRPKILLERANTDHPFDCDDRSILALSFFKLQNNLKGTRFKTRLAVTGRYAKPKHIYAEFKDENNLESQWTPYDCTYPWNNFGKTLYIPQFKRVFYEENHPVKKH</sequence>
<evidence type="ECO:0000313" key="1">
    <source>
        <dbReference type="EMBL" id="MCW7462811.1"/>
    </source>
</evidence>
<gene>
    <name evidence="1" type="ORF">ND812_11980</name>
</gene>
<name>A0ABT3LYK1_9LEPT</name>
<accession>A0ABT3LYK1</accession>
<comment type="caution">
    <text evidence="1">The sequence shown here is derived from an EMBL/GenBank/DDBJ whole genome shotgun (WGS) entry which is preliminary data.</text>
</comment>
<reference evidence="1 2" key="1">
    <citation type="submission" date="2022-06" db="EMBL/GenBank/DDBJ databases">
        <title>Leptospira isolates from biofilms formed at urban environments.</title>
        <authorList>
            <person name="Ribeiro P.S."/>
            <person name="Sousa T."/>
            <person name="Carvalho N."/>
            <person name="Aburjaile F."/>
            <person name="Neves F."/>
            <person name="Oliveira D."/>
            <person name="Blanco L."/>
            <person name="Lima J."/>
            <person name="Costa F."/>
            <person name="Brenig B."/>
            <person name="Soares S."/>
            <person name="Ramos R."/>
            <person name="Goes-Neto A."/>
            <person name="Matiuzzi M."/>
            <person name="Azevedo V."/>
            <person name="Ristow P."/>
        </authorList>
    </citation>
    <scope>NUCLEOTIDE SEQUENCE [LARGE SCALE GENOMIC DNA]</scope>
    <source>
        <strain evidence="1 2">VSF25</strain>
    </source>
</reference>
<dbReference type="RefSeq" id="WP_265375645.1">
    <property type="nucleotide sequence ID" value="NZ_JAMQPV010000001.1"/>
</dbReference>
<proteinExistence type="predicted"/>
<organism evidence="1 2">
    <name type="scientific">Leptospira limi</name>
    <dbReference type="NCBI Taxonomy" id="2950023"/>
    <lineage>
        <taxon>Bacteria</taxon>
        <taxon>Pseudomonadati</taxon>
        <taxon>Spirochaetota</taxon>
        <taxon>Spirochaetia</taxon>
        <taxon>Leptospirales</taxon>
        <taxon>Leptospiraceae</taxon>
        <taxon>Leptospira</taxon>
    </lineage>
</organism>
<protein>
    <submittedName>
        <fullName evidence="1">Uncharacterized protein</fullName>
    </submittedName>
</protein>
<evidence type="ECO:0000313" key="2">
    <source>
        <dbReference type="Proteomes" id="UP001209737"/>
    </source>
</evidence>
<keyword evidence="2" id="KW-1185">Reference proteome</keyword>